<evidence type="ECO:0000256" key="1">
    <source>
        <dbReference type="SAM" id="MobiDB-lite"/>
    </source>
</evidence>
<dbReference type="EMBL" id="BMEQ01000026">
    <property type="protein sequence ID" value="GGG67148.1"/>
    <property type="molecule type" value="Genomic_DNA"/>
</dbReference>
<protein>
    <recommendedName>
        <fullName evidence="2">Type IV methyl-directed restriction enzyme EcoKMcrB subunit DNA-binding domain-containing protein</fullName>
    </recommendedName>
</protein>
<dbReference type="AlphaFoldDB" id="A0A917H4A7"/>
<reference evidence="3" key="1">
    <citation type="journal article" date="2014" name="Int. J. Syst. Evol. Microbiol.">
        <title>Complete genome sequence of Corynebacterium casei LMG S-19264T (=DSM 44701T), isolated from a smear-ripened cheese.</title>
        <authorList>
            <consortium name="US DOE Joint Genome Institute (JGI-PGF)"/>
            <person name="Walter F."/>
            <person name="Albersmeier A."/>
            <person name="Kalinowski J."/>
            <person name="Ruckert C."/>
        </authorList>
    </citation>
    <scope>NUCLEOTIDE SEQUENCE</scope>
    <source>
        <strain evidence="3">CGMCC 1.12187</strain>
    </source>
</reference>
<gene>
    <name evidence="3" type="ORF">GCM10011374_34190</name>
</gene>
<sequence>MVLSMRAELEEILELQKQWTDRNTEPMQRRGVLVRRELTAWLNSALPEARSTHRVLTDLNVVASDGSGRKAAIPWCRIHSLTHSPSATEGWYLVYLFSAEGERAYLSLNQGTNRRENRRNRPRSPEELEHRVDWARQVLQITGGPGLVADIDLETPRTPLGRQYELGNVAAFRYLNGSVPDESTLGDHLTEMLTWLAKLHEAEEATRSGVHEPDSHPADAGTPPMQTPDPSPWPRSGLHSDTARADDTLNRDYVSRWSGEETDAQAPATIRREQRELRRSLLKDRPTAPCALCGEVLPARLLIAGHIKPRSMCTEEERMDFTSAAMLVCALGCDALFECGYIVVDANGQVCRGRAAETKGLERAVDRLIGRTCTAHDVSTVANFEVHRCLVQRAS</sequence>
<evidence type="ECO:0000313" key="4">
    <source>
        <dbReference type="Proteomes" id="UP000638848"/>
    </source>
</evidence>
<accession>A0A917H4A7</accession>
<comment type="caution">
    <text evidence="3">The sequence shown here is derived from an EMBL/GenBank/DDBJ whole genome shotgun (WGS) entry which is preliminary data.</text>
</comment>
<dbReference type="InterPro" id="IPR021961">
    <property type="entry name" value="McrB_DNA-bd"/>
</dbReference>
<dbReference type="Gene3D" id="3.30.920.90">
    <property type="match status" value="1"/>
</dbReference>
<organism evidence="3 4">
    <name type="scientific">Kocuria dechangensis</name>
    <dbReference type="NCBI Taxonomy" id="1176249"/>
    <lineage>
        <taxon>Bacteria</taxon>
        <taxon>Bacillati</taxon>
        <taxon>Actinomycetota</taxon>
        <taxon>Actinomycetes</taxon>
        <taxon>Micrococcales</taxon>
        <taxon>Micrococcaceae</taxon>
        <taxon>Kocuria</taxon>
    </lineage>
</organism>
<feature type="compositionally biased region" description="Basic and acidic residues" evidence="1">
    <location>
        <begin position="204"/>
        <end position="217"/>
    </location>
</feature>
<name>A0A917H4A7_9MICC</name>
<evidence type="ECO:0000259" key="2">
    <source>
        <dbReference type="Pfam" id="PF12102"/>
    </source>
</evidence>
<dbReference type="Pfam" id="PF12102">
    <property type="entry name" value="MrcB_N"/>
    <property type="match status" value="1"/>
</dbReference>
<reference evidence="3" key="2">
    <citation type="submission" date="2020-09" db="EMBL/GenBank/DDBJ databases">
        <authorList>
            <person name="Sun Q."/>
            <person name="Zhou Y."/>
        </authorList>
    </citation>
    <scope>NUCLEOTIDE SEQUENCE</scope>
    <source>
        <strain evidence="3">CGMCC 1.12187</strain>
    </source>
</reference>
<evidence type="ECO:0000313" key="3">
    <source>
        <dbReference type="EMBL" id="GGG67148.1"/>
    </source>
</evidence>
<feature type="region of interest" description="Disordered" evidence="1">
    <location>
        <begin position="204"/>
        <end position="245"/>
    </location>
</feature>
<keyword evidence="4" id="KW-1185">Reference proteome</keyword>
<dbReference type="Proteomes" id="UP000638848">
    <property type="component" value="Unassembled WGS sequence"/>
</dbReference>
<proteinExistence type="predicted"/>
<feature type="domain" description="Type IV methyl-directed restriction enzyme EcoKMcrB subunit DNA-binding" evidence="2">
    <location>
        <begin position="15"/>
        <end position="200"/>
    </location>
</feature>